<dbReference type="InterPro" id="IPR009009">
    <property type="entry name" value="RlpA-like_DPBB"/>
</dbReference>
<feature type="coiled-coil region" evidence="5">
    <location>
        <begin position="358"/>
        <end position="392"/>
    </location>
</feature>
<feature type="coiled-coil region" evidence="5">
    <location>
        <begin position="490"/>
        <end position="559"/>
    </location>
</feature>
<gene>
    <name evidence="9" type="ORF">C2E21_3802</name>
</gene>
<feature type="compositionally biased region" description="Gly residues" evidence="6">
    <location>
        <begin position="138"/>
        <end position="149"/>
    </location>
</feature>
<keyword evidence="1" id="KW-0540">Nuclease</keyword>
<dbReference type="CDD" id="cd22271">
    <property type="entry name" value="DPBB_EXP_N-like"/>
    <property type="match status" value="1"/>
</dbReference>
<dbReference type="InterPro" id="IPR027073">
    <property type="entry name" value="5_3_exoribonuclease"/>
</dbReference>
<feature type="region of interest" description="Disordered" evidence="6">
    <location>
        <begin position="939"/>
        <end position="963"/>
    </location>
</feature>
<dbReference type="PROSITE" id="PS50842">
    <property type="entry name" value="EXPANSIN_EG45"/>
    <property type="match status" value="1"/>
</dbReference>
<feature type="compositionally biased region" description="Low complexity" evidence="6">
    <location>
        <begin position="150"/>
        <end position="161"/>
    </location>
</feature>
<keyword evidence="3" id="KW-0269">Exonuclease</keyword>
<dbReference type="STRING" id="3076.A0A2P6TTG7"/>
<dbReference type="Proteomes" id="UP000239899">
    <property type="component" value="Unassembled WGS sequence"/>
</dbReference>
<feature type="region of interest" description="Disordered" evidence="6">
    <location>
        <begin position="1820"/>
        <end position="1850"/>
    </location>
</feature>
<dbReference type="GO" id="GO:0005768">
    <property type="term" value="C:endosome"/>
    <property type="evidence" value="ECO:0007669"/>
    <property type="project" value="UniProtKB-ARBA"/>
</dbReference>
<keyword evidence="10" id="KW-1185">Reference proteome</keyword>
<dbReference type="InterPro" id="IPR027267">
    <property type="entry name" value="AH/BAR_dom_sf"/>
</dbReference>
<dbReference type="OrthoDB" id="514784at2759"/>
<dbReference type="PROSITE" id="PS50195">
    <property type="entry name" value="PX"/>
    <property type="match status" value="1"/>
</dbReference>
<dbReference type="InterPro" id="IPR007112">
    <property type="entry name" value="Expansin/allergen_DPBB_dom"/>
</dbReference>
<sequence>MADVSDPLRFGTEDDDGQEDVLLDDGPPMTAAPPPLPVAAAPAAAAPAPPEAAPAAGGLGDPLSLAASSREEAPLPRYHDVVGAQQHAAPPAAAAAGPLGAAAPGPAAAAGPAPHHRQQASLTLDSLEINADDAGFLRGRGAGTAGGSSSGSAGAGPSTSAAPPPLHITVSDPVRRVGDSVIPGFSSTHFEYLVTTAGEAPRRRVEVRRRFKDFVALADLLAVTHRGFFVFPRPDKNTLDQQLGKSDFVELRRADLERYLRKLAVHPVVGASEELRVFLEAEGSLATSLAWQQLQPTRGSLAEGIARLPRQLIGSEPSVPSTVEAQQNAKNTSDLLRRFRELGERMRQEYQSGAQPVLSEEEQQLRERKAGVEELAEKLAGASRRAERLVKEFEELGAVMGDFGLSLVKLAKFEDEEGTKCGQYSELGVGARAVANDARRVGLAAVRQSRLARAANGQAMEALEPLHDELAMSPAMAAALREREAALLTVQSIEDDLDKKRRAAAALDEAGARRVGGDAAKQRKVAALQNEVSALEAALEAARREYERVKARNLQELERTRGERAADFSRLSRGVAEVQSLYAQRCQEIWAGVADDFGAAAGGSGSGGGWFEHPYTGSCGYGRLDGYAFGPDAVAAMPDVNPDWKAGSCGRCYELKCRGIQARSADGSVDLDRSDACYDTSKRIIIKIVDTCPCQGNEASGAGGWKWCCGDAGLVHFDLSDGAFRRLAPQGKGIVGLAWRPVPCEAAATNGTASSEAQAALDKAVAAGGSPKVFTGADLGVGWKKAIYGDDLKSMYTYNSSISTQADGSRALCTSVEKYGGFYFETQAPRASVFVGAEAVEFWARPGDGASSLPTNLVLRLGNTVGRACTKESPFTNFATQDTKDGWTRIYAPLSAFDCENKGEYGAAPADLNRIQWENKGDGKASLCVKDVQIIPQGGPPVVAQSGDGGRRRPPFQPAQASTAQPAAMGVAGLFAFLRRKYPEIVDACAQQAEEVAEGESTCDNLYLDLNHIIHIDLYLDRLVGLMRPTRLLLLAMDGVAPTAKMNQQRGRRFYAAHLERQKADIEAQVRREMAAELGPDGASAIADLQLPAFDGNVITPGTGFMARLSAHLRLFLEQKLACDPDWQHLAVVFSDSSEPGEGEHKILRFIRQQRTQPDYDPNTRHCIFGQDADLILLGLLSCAACLPAVHEPHFCLLRESGRLEAVLEATEGEEEGEVAPFWSPVGQQPLELLRLSTLRDFLRCEFAEFVADPAEQQQQGRQGQAGSPAVDQAGSGAGSGSEAEGGGGAVTSGGDSAGGSPAGAVGLAPAGGGTGGGSGRSSLDGHQEEGELDLITGEKKRVHPSVLRKLAKKAAKAQQAQQAQQEADHAEQAGAVGPAAAGGGGGGSKGGARFDFERILDDVVCCTFLAGNDFVPQLPSLDIYDRPSALQTLLDKYKELLSSRRGYLTGGGRIDPDKLCWLFGQLAGEEEATFQARERRKVQEQRRKMHQEAAAAGGSGREGGPAGASWMGDGWVSVGELAPGQSLDEALAGTAWGGNPDVPTAAQFAGDPAALRRELARRVRERMSDRADAGMAADPVRLAMPGYRARFYTKCFDAPAPSGPELEQLVRRVCASFCRTLCWNLAYYCRGSSPVAPPSLQATDEDSPPGGRAAKSSNSDTPYASWQVHYEFHYAPLASDLAKYGREALKGAAAAACRPHPPIQPFAQLCSVLPFSSMPTCLPPLLARAAEDPADGLAALHGSEAGDVFPQDVSALVDLSGKKWAHTAVVRLPFPDVEAISGFVREQLDSEDCRLSEEERRRNQFASALLMLPEGHPMAPRLQERVGGSSSGGSGENGGTAGAAAAEEPPDAAAGCASILSLLLPPGAADGRGSVSQPAAQMAGVLCWPLDLAGQDTPAFAAGLLPGEPVGK</sequence>
<dbReference type="SMART" id="SM00312">
    <property type="entry name" value="PX"/>
    <property type="match status" value="1"/>
</dbReference>
<organism evidence="9 10">
    <name type="scientific">Chlorella sorokiniana</name>
    <name type="common">Freshwater green alga</name>
    <dbReference type="NCBI Taxonomy" id="3076"/>
    <lineage>
        <taxon>Eukaryota</taxon>
        <taxon>Viridiplantae</taxon>
        <taxon>Chlorophyta</taxon>
        <taxon>core chlorophytes</taxon>
        <taxon>Trebouxiophyceae</taxon>
        <taxon>Chlorellales</taxon>
        <taxon>Chlorellaceae</taxon>
        <taxon>Chlorella clade</taxon>
        <taxon>Chlorella</taxon>
    </lineage>
</organism>
<feature type="compositionally biased region" description="Acidic residues" evidence="6">
    <location>
        <begin position="13"/>
        <end position="23"/>
    </location>
</feature>
<feature type="domain" description="PX" evidence="7">
    <location>
        <begin position="170"/>
        <end position="285"/>
    </location>
</feature>
<feature type="region of interest" description="Disordered" evidence="6">
    <location>
        <begin position="1254"/>
        <end position="1389"/>
    </location>
</feature>
<comment type="caution">
    <text evidence="9">The sequence shown here is derived from an EMBL/GenBank/DDBJ whole genome shotgun (WGS) entry which is preliminary data.</text>
</comment>
<accession>A0A2P6TTG7</accession>
<dbReference type="InterPro" id="IPR036908">
    <property type="entry name" value="RlpA-like_sf"/>
</dbReference>
<dbReference type="SUPFAM" id="SSF64268">
    <property type="entry name" value="PX domain"/>
    <property type="match status" value="1"/>
</dbReference>
<dbReference type="InterPro" id="IPR004859">
    <property type="entry name" value="Xrn1_N"/>
</dbReference>
<feature type="compositionally biased region" description="Gly residues" evidence="6">
    <location>
        <begin position="1498"/>
        <end position="1507"/>
    </location>
</feature>
<dbReference type="SUPFAM" id="SSF50685">
    <property type="entry name" value="Barwin-like endoglucanases"/>
    <property type="match status" value="1"/>
</dbReference>
<feature type="region of interest" description="Disordered" evidence="6">
    <location>
        <begin position="86"/>
        <end position="119"/>
    </location>
</feature>
<keyword evidence="2" id="KW-0378">Hydrolase</keyword>
<evidence type="ECO:0000256" key="3">
    <source>
        <dbReference type="ARBA" id="ARBA00022839"/>
    </source>
</evidence>
<feature type="domain" description="Expansin-like EG45" evidence="8">
    <location>
        <begin position="616"/>
        <end position="749"/>
    </location>
</feature>
<feature type="compositionally biased region" description="Low complexity" evidence="6">
    <location>
        <begin position="1257"/>
        <end position="1275"/>
    </location>
</feature>
<dbReference type="CDD" id="cd07596">
    <property type="entry name" value="BAR_SNX"/>
    <property type="match status" value="1"/>
</dbReference>
<dbReference type="Gene3D" id="3.30.1520.10">
    <property type="entry name" value="Phox-like domain"/>
    <property type="match status" value="1"/>
</dbReference>
<name>A0A2P6TTG7_CHLSO</name>
<dbReference type="Pfam" id="PF17846">
    <property type="entry name" value="XRN_M"/>
    <property type="match status" value="2"/>
</dbReference>
<comment type="similarity">
    <text evidence="4">Belongs to the 5'-3' exonuclease family.</text>
</comment>
<feature type="region of interest" description="Disordered" evidence="6">
    <location>
        <begin position="1482"/>
        <end position="1507"/>
    </location>
</feature>
<feature type="compositionally biased region" description="Low complexity" evidence="6">
    <location>
        <begin position="88"/>
        <end position="113"/>
    </location>
</feature>
<evidence type="ECO:0000313" key="9">
    <source>
        <dbReference type="EMBL" id="PRW57356.1"/>
    </source>
</evidence>
<dbReference type="GO" id="GO:0035091">
    <property type="term" value="F:phosphatidylinositol binding"/>
    <property type="evidence" value="ECO:0007669"/>
    <property type="project" value="InterPro"/>
</dbReference>
<dbReference type="EMBL" id="LHPG02000007">
    <property type="protein sequence ID" value="PRW57356.1"/>
    <property type="molecule type" value="Genomic_DNA"/>
</dbReference>
<dbReference type="Pfam" id="PF03159">
    <property type="entry name" value="XRN_N"/>
    <property type="match status" value="1"/>
</dbReference>
<dbReference type="GO" id="GO:0005634">
    <property type="term" value="C:nucleus"/>
    <property type="evidence" value="ECO:0007669"/>
    <property type="project" value="TreeGrafter"/>
</dbReference>
<evidence type="ECO:0000256" key="6">
    <source>
        <dbReference type="SAM" id="MobiDB-lite"/>
    </source>
</evidence>
<evidence type="ECO:0000313" key="10">
    <source>
        <dbReference type="Proteomes" id="UP000239899"/>
    </source>
</evidence>
<reference evidence="9 10" key="1">
    <citation type="journal article" date="2018" name="Plant J.">
        <title>Genome sequences of Chlorella sorokiniana UTEX 1602 and Micractinium conductrix SAG 241.80: implications to maltose excretion by a green alga.</title>
        <authorList>
            <person name="Arriola M.B."/>
            <person name="Velmurugan N."/>
            <person name="Zhang Y."/>
            <person name="Plunkett M.H."/>
            <person name="Hondzo H."/>
            <person name="Barney B.M."/>
        </authorList>
    </citation>
    <scope>NUCLEOTIDE SEQUENCE [LARGE SCALE GENOMIC DNA]</scope>
    <source>
        <strain evidence="10">UTEX 1602</strain>
    </source>
</reference>
<dbReference type="InterPro" id="IPR036871">
    <property type="entry name" value="PX_dom_sf"/>
</dbReference>
<feature type="compositionally biased region" description="Gly residues" evidence="6">
    <location>
        <begin position="1276"/>
        <end position="1302"/>
    </location>
</feature>
<dbReference type="Pfam" id="PF00787">
    <property type="entry name" value="PX"/>
    <property type="match status" value="1"/>
</dbReference>
<dbReference type="SMART" id="SM00837">
    <property type="entry name" value="DPBB_1"/>
    <property type="match status" value="1"/>
</dbReference>
<dbReference type="Gene3D" id="2.40.40.10">
    <property type="entry name" value="RlpA-like domain"/>
    <property type="match status" value="1"/>
</dbReference>
<dbReference type="Gene3D" id="1.25.40.1050">
    <property type="match status" value="1"/>
</dbReference>
<evidence type="ECO:0000256" key="1">
    <source>
        <dbReference type="ARBA" id="ARBA00022722"/>
    </source>
</evidence>
<dbReference type="GO" id="GO:0003723">
    <property type="term" value="F:RNA binding"/>
    <property type="evidence" value="ECO:0007669"/>
    <property type="project" value="TreeGrafter"/>
</dbReference>
<dbReference type="PANTHER" id="PTHR12341">
    <property type="entry name" value="5'-&gt;3' EXORIBONUCLEASE"/>
    <property type="match status" value="1"/>
</dbReference>
<keyword evidence="5" id="KW-0175">Coiled coil</keyword>
<protein>
    <submittedName>
        <fullName evidence="9">Sorting nexin 2B</fullName>
    </submittedName>
</protein>
<dbReference type="GO" id="GO:0000956">
    <property type="term" value="P:nuclear-transcribed mRNA catabolic process"/>
    <property type="evidence" value="ECO:0007669"/>
    <property type="project" value="TreeGrafter"/>
</dbReference>
<evidence type="ECO:0000259" key="8">
    <source>
        <dbReference type="PROSITE" id="PS50842"/>
    </source>
</evidence>
<feature type="compositionally biased region" description="Gly residues" evidence="6">
    <location>
        <begin position="1830"/>
        <end position="1842"/>
    </location>
</feature>
<evidence type="ECO:0000256" key="5">
    <source>
        <dbReference type="SAM" id="Coils"/>
    </source>
</evidence>
<dbReference type="InterPro" id="IPR001683">
    <property type="entry name" value="PX_dom"/>
</dbReference>
<proteinExistence type="inferred from homology"/>
<evidence type="ECO:0000256" key="4">
    <source>
        <dbReference type="ARBA" id="ARBA00038299"/>
    </source>
</evidence>
<dbReference type="PANTHER" id="PTHR12341:SF7">
    <property type="entry name" value="5'-3' EXORIBONUCLEASE 1"/>
    <property type="match status" value="1"/>
</dbReference>
<feature type="compositionally biased region" description="Low complexity" evidence="6">
    <location>
        <begin position="53"/>
        <end position="67"/>
    </location>
</feature>
<dbReference type="Pfam" id="PF03330">
    <property type="entry name" value="DPBB_1"/>
    <property type="match status" value="1"/>
</dbReference>
<dbReference type="Pfam" id="PF09325">
    <property type="entry name" value="Vps5"/>
    <property type="match status" value="1"/>
</dbReference>
<feature type="region of interest" description="Disordered" evidence="6">
    <location>
        <begin position="1639"/>
        <end position="1661"/>
    </location>
</feature>
<feature type="compositionally biased region" description="Low complexity" evidence="6">
    <location>
        <begin position="1357"/>
        <end position="1366"/>
    </location>
</feature>
<dbReference type="Gene3D" id="1.20.1270.60">
    <property type="entry name" value="Arfaptin homology (AH) domain/BAR domain"/>
    <property type="match status" value="1"/>
</dbReference>
<dbReference type="CDD" id="cd18673">
    <property type="entry name" value="PIN_XRN1-2-like"/>
    <property type="match status" value="1"/>
</dbReference>
<evidence type="ECO:0000256" key="2">
    <source>
        <dbReference type="ARBA" id="ARBA00022801"/>
    </source>
</evidence>
<dbReference type="InterPro" id="IPR015404">
    <property type="entry name" value="Vps5_C"/>
</dbReference>
<dbReference type="InterPro" id="IPR041412">
    <property type="entry name" value="Xrn1_helical"/>
</dbReference>
<dbReference type="GO" id="GO:0004534">
    <property type="term" value="F:5'-3' RNA exonuclease activity"/>
    <property type="evidence" value="ECO:0007669"/>
    <property type="project" value="TreeGrafter"/>
</dbReference>
<feature type="region of interest" description="Disordered" evidence="6">
    <location>
        <begin position="138"/>
        <end position="170"/>
    </location>
</feature>
<feature type="compositionally biased region" description="Gly residues" evidence="6">
    <location>
        <begin position="1310"/>
        <end position="1320"/>
    </location>
</feature>
<evidence type="ECO:0000259" key="7">
    <source>
        <dbReference type="PROSITE" id="PS50195"/>
    </source>
</evidence>
<dbReference type="Gene3D" id="3.40.50.12390">
    <property type="match status" value="2"/>
</dbReference>
<feature type="region of interest" description="Disordered" evidence="6">
    <location>
        <begin position="1"/>
        <end position="74"/>
    </location>
</feature>